<evidence type="ECO:0000313" key="5">
    <source>
        <dbReference type="Proteomes" id="UP000680304"/>
    </source>
</evidence>
<dbReference type="EMBL" id="BOVJ01000063">
    <property type="protein sequence ID" value="GIQ63463.1"/>
    <property type="molecule type" value="Genomic_DNA"/>
</dbReference>
<dbReference type="InterPro" id="IPR009003">
    <property type="entry name" value="Peptidase_S1_PA"/>
</dbReference>
<dbReference type="Gene3D" id="2.40.10.120">
    <property type="match status" value="1"/>
</dbReference>
<gene>
    <name evidence="4" type="ORF">PACILC2_20310</name>
</gene>
<dbReference type="Pfam" id="PF13365">
    <property type="entry name" value="Trypsin_2"/>
    <property type="match status" value="1"/>
</dbReference>
<sequence length="378" mass="40683">MKREWWAALAASLLIAAGGGWAAWTLGEAVPAGLDGRPLLAAVGTAGEKQAGKTIKDIIFETQKQVVMIETPTGSQGSGFLYNWQGDVLTNAHVVAGSRTVKVKTADARELRGEVIGIGTDTDIAVVRVKALEGTEPLSLKRSAMAEVGDEVVAVGSPLGLQNTVTTGIISGVGRHFEIGSFRYRDMYQISAPIAPGNSGGPLVDRMTGSVIGINSAGVEKNAIGFSMPIDNVIAMAEEWSANPMTELPGISADIGTDEGSEFQLDKMAEYLVRHFYDSLNSGDYVYAYTLLGSEWKEKTSYEAFREGYLQTKNVKLDNLRVDVIGNETADVTAIITADERSEGTTRVRKYQVSYRVGYENDQLKLLDGKGRAIDMDK</sequence>
<reference evidence="4 5" key="1">
    <citation type="submission" date="2021-04" db="EMBL/GenBank/DDBJ databases">
        <title>Draft genome sequence of Paenibacillus cisolokensis, LC2-13A.</title>
        <authorList>
            <person name="Uke A."/>
            <person name="Chhe C."/>
            <person name="Baramee S."/>
            <person name="Kosugi A."/>
        </authorList>
    </citation>
    <scope>NUCLEOTIDE SEQUENCE [LARGE SCALE GENOMIC DNA]</scope>
    <source>
        <strain evidence="4 5">LC2-13A</strain>
    </source>
</reference>
<dbReference type="SUPFAM" id="SSF50494">
    <property type="entry name" value="Trypsin-like serine proteases"/>
    <property type="match status" value="1"/>
</dbReference>
<dbReference type="PRINTS" id="PR00834">
    <property type="entry name" value="PROTEASES2C"/>
</dbReference>
<protein>
    <recommendedName>
        <fullName evidence="6">Serine protease</fullName>
    </recommendedName>
</protein>
<proteinExistence type="predicted"/>
<keyword evidence="1" id="KW-0645">Protease</keyword>
<organism evidence="4 5">
    <name type="scientific">Paenibacillus cisolokensis</name>
    <dbReference type="NCBI Taxonomy" id="1658519"/>
    <lineage>
        <taxon>Bacteria</taxon>
        <taxon>Bacillati</taxon>
        <taxon>Bacillota</taxon>
        <taxon>Bacilli</taxon>
        <taxon>Bacillales</taxon>
        <taxon>Paenibacillaceae</taxon>
        <taxon>Paenibacillus</taxon>
    </lineage>
</organism>
<name>A0ABQ4N5J6_9BACL</name>
<accession>A0ABQ4N5J6</accession>
<dbReference type="InterPro" id="IPR001940">
    <property type="entry name" value="Peptidase_S1C"/>
</dbReference>
<dbReference type="PANTHER" id="PTHR43343:SF3">
    <property type="entry name" value="PROTEASE DO-LIKE 8, CHLOROPLASTIC"/>
    <property type="match status" value="1"/>
</dbReference>
<keyword evidence="2" id="KW-0378">Hydrolase</keyword>
<evidence type="ECO:0000256" key="1">
    <source>
        <dbReference type="ARBA" id="ARBA00022670"/>
    </source>
</evidence>
<evidence type="ECO:0000256" key="3">
    <source>
        <dbReference type="ARBA" id="ARBA00022825"/>
    </source>
</evidence>
<comment type="caution">
    <text evidence="4">The sequence shown here is derived from an EMBL/GenBank/DDBJ whole genome shotgun (WGS) entry which is preliminary data.</text>
</comment>
<evidence type="ECO:0000313" key="4">
    <source>
        <dbReference type="EMBL" id="GIQ63463.1"/>
    </source>
</evidence>
<dbReference type="Proteomes" id="UP000680304">
    <property type="component" value="Unassembled WGS sequence"/>
</dbReference>
<dbReference type="PANTHER" id="PTHR43343">
    <property type="entry name" value="PEPTIDASE S12"/>
    <property type="match status" value="1"/>
</dbReference>
<dbReference type="InterPro" id="IPR051201">
    <property type="entry name" value="Chloro_Bact_Ser_Proteases"/>
</dbReference>
<keyword evidence="5" id="KW-1185">Reference proteome</keyword>
<evidence type="ECO:0008006" key="6">
    <source>
        <dbReference type="Google" id="ProtNLM"/>
    </source>
</evidence>
<keyword evidence="3" id="KW-0720">Serine protease</keyword>
<dbReference type="RefSeq" id="WP_213528612.1">
    <property type="nucleotide sequence ID" value="NZ_BOVJ01000063.1"/>
</dbReference>
<evidence type="ECO:0000256" key="2">
    <source>
        <dbReference type="ARBA" id="ARBA00022801"/>
    </source>
</evidence>